<sequence>MEYILEDITLGKRTLPLEGGYNCRDLGGLINKDNSTIRQGVLIRADDLSNLTDDDLEVLNDYPIRTIIDLRTTYERLKNQDRIPNSCNHEVHLDISSGQFENLVKQFRAGIEKPKEFMCDIYENFVLDKTCQEQYKLFFDVIQHKNRTPILYHCTAGKDRTGFATAMILAALNVDFDTIMEDYLASNFFLEKKYAYMLKIDPNYNYLIDVLPEYLETSFNTIKKNFGSVENYLSTILSVDLDLMKQLYLEK</sequence>
<keyword evidence="6" id="KW-1185">Reference proteome</keyword>
<evidence type="ECO:0000256" key="1">
    <source>
        <dbReference type="ARBA" id="ARBA00009580"/>
    </source>
</evidence>
<reference evidence="3" key="1">
    <citation type="journal article" date="2014" name="Int. J. Syst. Evol. Microbiol.">
        <title>Complete genome of a new Firmicutes species belonging to the dominant human colonic microbiota ('Ruminococcus bicirculans') reveals two chromosomes and a selective capacity to utilize plant glucans.</title>
        <authorList>
            <consortium name="NISC Comparative Sequencing Program"/>
            <person name="Wegmann U."/>
            <person name="Louis P."/>
            <person name="Goesmann A."/>
            <person name="Henrissat B."/>
            <person name="Duncan S.H."/>
            <person name="Flint H.J."/>
        </authorList>
    </citation>
    <scope>NUCLEOTIDE SEQUENCE</scope>
    <source>
        <strain evidence="3">CGMCC 1.12707</strain>
    </source>
</reference>
<proteinExistence type="inferred from homology"/>
<dbReference type="RefSeq" id="WP_072928946.1">
    <property type="nucleotide sequence ID" value="NZ_BMFL01000022.1"/>
</dbReference>
<reference evidence="4" key="3">
    <citation type="submission" date="2016-11" db="EMBL/GenBank/DDBJ databases">
        <authorList>
            <person name="Jaros S."/>
            <person name="Januszkiewicz K."/>
            <person name="Wedrychowicz H."/>
        </authorList>
    </citation>
    <scope>NUCLEOTIDE SEQUENCE [LARGE SCALE GENOMIC DNA]</scope>
    <source>
        <strain evidence="4">DSM 27989</strain>
    </source>
</reference>
<dbReference type="InterPro" id="IPR026893">
    <property type="entry name" value="Tyr/Ser_Pase_IphP-type"/>
</dbReference>
<comment type="similarity">
    <text evidence="1">Belongs to the protein-tyrosine phosphatase family.</text>
</comment>
<dbReference type="Gene3D" id="3.90.190.10">
    <property type="entry name" value="Protein tyrosine phosphatase superfamily"/>
    <property type="match status" value="1"/>
</dbReference>
<dbReference type="Proteomes" id="UP000184120">
    <property type="component" value="Unassembled WGS sequence"/>
</dbReference>
<feature type="domain" description="Tyrosine specific protein phosphatases" evidence="2">
    <location>
        <begin position="136"/>
        <end position="181"/>
    </location>
</feature>
<dbReference type="SUPFAM" id="SSF52799">
    <property type="entry name" value="(Phosphotyrosine protein) phosphatases II"/>
    <property type="match status" value="1"/>
</dbReference>
<protein>
    <submittedName>
        <fullName evidence="3 4">Protein tyrosine phosphatase</fullName>
    </submittedName>
</protein>
<evidence type="ECO:0000313" key="4">
    <source>
        <dbReference type="EMBL" id="SHK49349.1"/>
    </source>
</evidence>
<dbReference type="InterPro" id="IPR029021">
    <property type="entry name" value="Prot-tyrosine_phosphatase-like"/>
</dbReference>
<dbReference type="Proteomes" id="UP000650994">
    <property type="component" value="Unassembled WGS sequence"/>
</dbReference>
<organism evidence="4 5">
    <name type="scientific">Chishuiella changwenlii</name>
    <dbReference type="NCBI Taxonomy" id="1434701"/>
    <lineage>
        <taxon>Bacteria</taxon>
        <taxon>Pseudomonadati</taxon>
        <taxon>Bacteroidota</taxon>
        <taxon>Flavobacteriia</taxon>
        <taxon>Flavobacteriales</taxon>
        <taxon>Weeksellaceae</taxon>
        <taxon>Chishuiella</taxon>
    </lineage>
</organism>
<dbReference type="AlphaFoldDB" id="A0A1M6SXF4"/>
<accession>A0A1M6SXF4</accession>
<dbReference type="PROSITE" id="PS50056">
    <property type="entry name" value="TYR_PHOSPHATASE_2"/>
    <property type="match status" value="1"/>
</dbReference>
<dbReference type="Pfam" id="PF13350">
    <property type="entry name" value="Y_phosphatase3"/>
    <property type="match status" value="1"/>
</dbReference>
<dbReference type="EMBL" id="BMFL01000022">
    <property type="protein sequence ID" value="GGF08985.1"/>
    <property type="molecule type" value="Genomic_DNA"/>
</dbReference>
<dbReference type="STRING" id="1434701.SAMN05443634_101163"/>
<dbReference type="PANTHER" id="PTHR31126">
    <property type="entry name" value="TYROSINE-PROTEIN PHOSPHATASE"/>
    <property type="match status" value="1"/>
</dbReference>
<dbReference type="EMBL" id="FRBH01000001">
    <property type="protein sequence ID" value="SHK49349.1"/>
    <property type="molecule type" value="Genomic_DNA"/>
</dbReference>
<evidence type="ECO:0000313" key="3">
    <source>
        <dbReference type="EMBL" id="GGF08985.1"/>
    </source>
</evidence>
<evidence type="ECO:0000313" key="6">
    <source>
        <dbReference type="Proteomes" id="UP000650994"/>
    </source>
</evidence>
<evidence type="ECO:0000259" key="2">
    <source>
        <dbReference type="PROSITE" id="PS50056"/>
    </source>
</evidence>
<gene>
    <name evidence="3" type="ORF">GCM10010984_27650</name>
    <name evidence="4" type="ORF">SAMN05443634_101163</name>
</gene>
<dbReference type="OrthoDB" id="1188001at2"/>
<dbReference type="GO" id="GO:0004721">
    <property type="term" value="F:phosphoprotein phosphatase activity"/>
    <property type="evidence" value="ECO:0007669"/>
    <property type="project" value="InterPro"/>
</dbReference>
<dbReference type="InterPro" id="IPR000387">
    <property type="entry name" value="Tyr_Pase_dom"/>
</dbReference>
<evidence type="ECO:0000313" key="5">
    <source>
        <dbReference type="Proteomes" id="UP000184120"/>
    </source>
</evidence>
<dbReference type="PANTHER" id="PTHR31126:SF1">
    <property type="entry name" value="TYROSINE SPECIFIC PROTEIN PHOSPHATASES DOMAIN-CONTAINING PROTEIN"/>
    <property type="match status" value="1"/>
</dbReference>
<name>A0A1M6SXF4_9FLAO</name>
<reference evidence="6" key="4">
    <citation type="journal article" date="2019" name="Int. J. Syst. Evol. Microbiol.">
        <title>The Global Catalogue of Microorganisms (GCM) 10K type strain sequencing project: providing services to taxonomists for standard genome sequencing and annotation.</title>
        <authorList>
            <consortium name="The Broad Institute Genomics Platform"/>
            <consortium name="The Broad Institute Genome Sequencing Center for Infectious Disease"/>
            <person name="Wu L."/>
            <person name="Ma J."/>
        </authorList>
    </citation>
    <scope>NUCLEOTIDE SEQUENCE [LARGE SCALE GENOMIC DNA]</scope>
    <source>
        <strain evidence="6">CGMCC 1.12707</strain>
    </source>
</reference>
<reference evidence="5" key="2">
    <citation type="submission" date="2016-11" db="EMBL/GenBank/DDBJ databases">
        <authorList>
            <person name="Varghese N."/>
            <person name="Submissions S."/>
        </authorList>
    </citation>
    <scope>NUCLEOTIDE SEQUENCE [LARGE SCALE GENOMIC DNA]</scope>
    <source>
        <strain evidence="5">DSM 27989</strain>
    </source>
</reference>
<reference evidence="3" key="5">
    <citation type="submission" date="2024-05" db="EMBL/GenBank/DDBJ databases">
        <authorList>
            <person name="Sun Q."/>
            <person name="Zhou Y."/>
        </authorList>
    </citation>
    <scope>NUCLEOTIDE SEQUENCE</scope>
    <source>
        <strain evidence="3">CGMCC 1.12707</strain>
    </source>
</reference>